<dbReference type="InterPro" id="IPR036380">
    <property type="entry name" value="Isochorismatase-like_sf"/>
</dbReference>
<evidence type="ECO:0000313" key="5">
    <source>
        <dbReference type="Proteomes" id="UP001196413"/>
    </source>
</evidence>
<dbReference type="AlphaFoldDB" id="A0AAD5WH62"/>
<evidence type="ECO:0000259" key="3">
    <source>
        <dbReference type="Pfam" id="PF00857"/>
    </source>
</evidence>
<accession>A0AAD5WH62</accession>
<feature type="domain" description="Isochorismatase-like" evidence="3">
    <location>
        <begin position="44"/>
        <end position="188"/>
    </location>
</feature>
<sequence>MVMQKSKRKSIRLTGLSGMGYRAGVRGIPVMVSRVISRLSQKNTALFVCDMQERFSKTIKFFPAIVQTAKRLVDAARILEMPIIVTEQYPKGLGHTVPELGLDDIRKYEKTRFSMCVPEVDSMLNSSENIILVGIEAHACILQTTLDLLDKGKNVHVVVDAVSSRSLTDRKYAFKQMSRAGAVLTTSECVLLGVLQDAAHPKFKEVQKLILEPAPDTGLVAKV</sequence>
<dbReference type="CDD" id="cd01012">
    <property type="entry name" value="YcaC_related"/>
    <property type="match status" value="1"/>
</dbReference>
<gene>
    <name evidence="4" type="primary">ISOC2</name>
    <name evidence="4" type="ORF">KIN20_031972</name>
</gene>
<keyword evidence="5" id="KW-1185">Reference proteome</keyword>
<evidence type="ECO:0000313" key="4">
    <source>
        <dbReference type="EMBL" id="KAJ1370279.1"/>
    </source>
</evidence>
<comment type="caution">
    <text evidence="4">The sequence shown here is derived from an EMBL/GenBank/DDBJ whole genome shotgun (WGS) entry which is preliminary data.</text>
</comment>
<reference evidence="4" key="1">
    <citation type="submission" date="2021-06" db="EMBL/GenBank/DDBJ databases">
        <title>Parelaphostrongylus tenuis whole genome reference sequence.</title>
        <authorList>
            <person name="Garwood T.J."/>
            <person name="Larsen P.A."/>
            <person name="Fountain-Jones N.M."/>
            <person name="Garbe J.R."/>
            <person name="Macchietto M.G."/>
            <person name="Kania S.A."/>
            <person name="Gerhold R.W."/>
            <person name="Richards J.E."/>
            <person name="Wolf T.M."/>
        </authorList>
    </citation>
    <scope>NUCLEOTIDE SEQUENCE</scope>
    <source>
        <strain evidence="4">MNPRO001-30</strain>
        <tissue evidence="4">Meninges</tissue>
    </source>
</reference>
<dbReference type="PANTHER" id="PTHR14119:SF17">
    <property type="entry name" value="ISOCHORISMATASE DOMAIN-CONTAINING PROTEIN 1"/>
    <property type="match status" value="1"/>
</dbReference>
<evidence type="ECO:0000256" key="1">
    <source>
        <dbReference type="ARBA" id="ARBA00006336"/>
    </source>
</evidence>
<dbReference type="Gene3D" id="3.40.50.850">
    <property type="entry name" value="Isochorismatase-like"/>
    <property type="match status" value="1"/>
</dbReference>
<dbReference type="Pfam" id="PF00857">
    <property type="entry name" value="Isochorismatase"/>
    <property type="match status" value="1"/>
</dbReference>
<dbReference type="InterPro" id="IPR000868">
    <property type="entry name" value="Isochorismatase-like_dom"/>
</dbReference>
<dbReference type="Proteomes" id="UP001196413">
    <property type="component" value="Unassembled WGS sequence"/>
</dbReference>
<dbReference type="SUPFAM" id="SSF52499">
    <property type="entry name" value="Isochorismatase-like hydrolases"/>
    <property type="match status" value="1"/>
</dbReference>
<organism evidence="4 5">
    <name type="scientific">Parelaphostrongylus tenuis</name>
    <name type="common">Meningeal worm</name>
    <dbReference type="NCBI Taxonomy" id="148309"/>
    <lineage>
        <taxon>Eukaryota</taxon>
        <taxon>Metazoa</taxon>
        <taxon>Ecdysozoa</taxon>
        <taxon>Nematoda</taxon>
        <taxon>Chromadorea</taxon>
        <taxon>Rhabditida</taxon>
        <taxon>Rhabditina</taxon>
        <taxon>Rhabditomorpha</taxon>
        <taxon>Strongyloidea</taxon>
        <taxon>Metastrongylidae</taxon>
        <taxon>Parelaphostrongylus</taxon>
    </lineage>
</organism>
<comment type="similarity">
    <text evidence="1">Belongs to the isochorismatase family.</text>
</comment>
<proteinExistence type="inferred from homology"/>
<dbReference type="PANTHER" id="PTHR14119">
    <property type="entry name" value="HYDROLASE"/>
    <property type="match status" value="1"/>
</dbReference>
<dbReference type="FunFam" id="3.40.50.850:FF:000001">
    <property type="entry name" value="Isochorismatase domain-containing protein 1"/>
    <property type="match status" value="1"/>
</dbReference>
<name>A0AAD5WH62_PARTN</name>
<dbReference type="EMBL" id="JAHQIW010006763">
    <property type="protein sequence ID" value="KAJ1370279.1"/>
    <property type="molecule type" value="Genomic_DNA"/>
</dbReference>
<evidence type="ECO:0000256" key="2">
    <source>
        <dbReference type="ARBA" id="ARBA00040688"/>
    </source>
</evidence>
<dbReference type="InterPro" id="IPR050993">
    <property type="entry name" value="Isochorismatase_domain"/>
</dbReference>
<protein>
    <recommendedName>
        <fullName evidence="2">Isochorismatase domain-containing protein 1</fullName>
    </recommendedName>
</protein>